<sequence>MVPGYLKIFLQEENRLRFSFLIERVLLIELWII</sequence>
<dbReference type="AlphaFoldDB" id="G8QWZ4"/>
<reference evidence="1 2" key="1">
    <citation type="submission" date="2011-11" db="EMBL/GenBank/DDBJ databases">
        <title>Complete sequence of Spirochaeta sp. grapes.</title>
        <authorList>
            <consortium name="US DOE Joint Genome Institute"/>
            <person name="Lucas S."/>
            <person name="Han J."/>
            <person name="Lapidus A."/>
            <person name="Cheng J.-F."/>
            <person name="Goodwin L."/>
            <person name="Pitluck S."/>
            <person name="Peters L."/>
            <person name="Ovchinnikova G."/>
            <person name="Munk A.C."/>
            <person name="Detter J.C."/>
            <person name="Han C."/>
            <person name="Tapia R."/>
            <person name="Land M."/>
            <person name="Hauser L."/>
            <person name="Kyrpides N."/>
            <person name="Ivanova N."/>
            <person name="Pagani I."/>
            <person name="Ritalahtilisa K."/>
            <person name="Loeffler F."/>
            <person name="Woyke T."/>
        </authorList>
    </citation>
    <scope>NUCLEOTIDE SEQUENCE [LARGE SCALE GENOMIC DNA]</scope>
    <source>
        <strain evidence="2">ATCC BAA-1885 / DSM 22778 / Grapes</strain>
    </source>
</reference>
<organism evidence="1 2">
    <name type="scientific">Sphaerochaeta pleomorpha (strain ATCC BAA-1885 / DSM 22778 / Grapes)</name>
    <dbReference type="NCBI Taxonomy" id="158190"/>
    <lineage>
        <taxon>Bacteria</taxon>
        <taxon>Pseudomonadati</taxon>
        <taxon>Spirochaetota</taxon>
        <taxon>Spirochaetia</taxon>
        <taxon>Spirochaetales</taxon>
        <taxon>Sphaerochaetaceae</taxon>
        <taxon>Sphaerochaeta</taxon>
    </lineage>
</organism>
<accession>G8QWZ4</accession>
<evidence type="ECO:0000313" key="2">
    <source>
        <dbReference type="Proteomes" id="UP000005632"/>
    </source>
</evidence>
<dbReference type="HOGENOM" id="CLU_3383843_0_0_12"/>
<name>G8QWZ4_SPHPG</name>
<protein>
    <submittedName>
        <fullName evidence="1">Uncharacterized protein</fullName>
    </submittedName>
</protein>
<dbReference type="KEGG" id="sgp:SpiGrapes_1699"/>
<proteinExistence type="predicted"/>
<gene>
    <name evidence="1" type="ordered locus">SpiGrapes_1699</name>
</gene>
<dbReference type="EMBL" id="CP003155">
    <property type="protein sequence ID" value="AEV29498.1"/>
    <property type="molecule type" value="Genomic_DNA"/>
</dbReference>
<evidence type="ECO:0000313" key="1">
    <source>
        <dbReference type="EMBL" id="AEV29498.1"/>
    </source>
</evidence>
<dbReference type="Proteomes" id="UP000005632">
    <property type="component" value="Chromosome"/>
</dbReference>
<keyword evidence="2" id="KW-1185">Reference proteome</keyword>